<name>A0A7J8WYF0_GOSAI</name>
<dbReference type="AlphaFoldDB" id="A0A7J8WYF0"/>
<evidence type="ECO:0000313" key="1">
    <source>
        <dbReference type="EMBL" id="MBA0680087.1"/>
    </source>
</evidence>
<reference evidence="1 2" key="1">
    <citation type="journal article" date="2019" name="Genome Biol. Evol.">
        <title>Insights into the evolution of the New World diploid cottons (Gossypium, subgenus Houzingenia) based on genome sequencing.</title>
        <authorList>
            <person name="Grover C.E."/>
            <person name="Arick M.A. 2nd"/>
            <person name="Thrash A."/>
            <person name="Conover J.L."/>
            <person name="Sanders W.S."/>
            <person name="Peterson D.G."/>
            <person name="Frelichowski J.E."/>
            <person name="Scheffler J.A."/>
            <person name="Scheffler B.E."/>
            <person name="Wendel J.F."/>
        </authorList>
    </citation>
    <scope>NUCLEOTIDE SEQUENCE [LARGE SCALE GENOMIC DNA]</scope>
    <source>
        <strain evidence="1">185</strain>
        <tissue evidence="1">Leaf</tissue>
    </source>
</reference>
<protein>
    <submittedName>
        <fullName evidence="1">Uncharacterized protein</fullName>
    </submittedName>
</protein>
<proteinExistence type="predicted"/>
<organism evidence="1 2">
    <name type="scientific">Gossypium aridum</name>
    <name type="common">American cotton</name>
    <name type="synonym">Erioxylum aridum</name>
    <dbReference type="NCBI Taxonomy" id="34290"/>
    <lineage>
        <taxon>Eukaryota</taxon>
        <taxon>Viridiplantae</taxon>
        <taxon>Streptophyta</taxon>
        <taxon>Embryophyta</taxon>
        <taxon>Tracheophyta</taxon>
        <taxon>Spermatophyta</taxon>
        <taxon>Magnoliopsida</taxon>
        <taxon>eudicotyledons</taxon>
        <taxon>Gunneridae</taxon>
        <taxon>Pentapetalae</taxon>
        <taxon>rosids</taxon>
        <taxon>malvids</taxon>
        <taxon>Malvales</taxon>
        <taxon>Malvaceae</taxon>
        <taxon>Malvoideae</taxon>
        <taxon>Gossypium</taxon>
    </lineage>
</organism>
<gene>
    <name evidence="1" type="ORF">Goari_011809</name>
</gene>
<evidence type="ECO:0000313" key="2">
    <source>
        <dbReference type="Proteomes" id="UP000593577"/>
    </source>
</evidence>
<accession>A0A7J8WYF0</accession>
<dbReference type="Proteomes" id="UP000593577">
    <property type="component" value="Unassembled WGS sequence"/>
</dbReference>
<dbReference type="EMBL" id="JABFAA010000004">
    <property type="protein sequence ID" value="MBA0680087.1"/>
    <property type="molecule type" value="Genomic_DNA"/>
</dbReference>
<sequence length="108" mass="11942">MTTSLIRFNDKHLFVAQAVMTELRGITKELKDIRLLSDQRLEADFEWMPYVDNDMHPARSVGQSGDVGCKCVVENVCDGGNARIKPSDATVWVETTNSAATVRLEGAV</sequence>
<keyword evidence="2" id="KW-1185">Reference proteome</keyword>
<comment type="caution">
    <text evidence="1">The sequence shown here is derived from an EMBL/GenBank/DDBJ whole genome shotgun (WGS) entry which is preliminary data.</text>
</comment>